<dbReference type="Gene3D" id="3.40.980.10">
    <property type="entry name" value="MoaB/Mog-like domain"/>
    <property type="match status" value="1"/>
</dbReference>
<dbReference type="PANTHER" id="PTHR10192">
    <property type="entry name" value="MOLYBDOPTERIN BIOSYNTHESIS PROTEIN"/>
    <property type="match status" value="1"/>
</dbReference>
<dbReference type="InterPro" id="IPR036135">
    <property type="entry name" value="MoeA_linker/N_sf"/>
</dbReference>
<dbReference type="SUPFAM" id="SSF63882">
    <property type="entry name" value="MoeA N-terminal region -like"/>
    <property type="match status" value="1"/>
</dbReference>
<evidence type="ECO:0000313" key="5">
    <source>
        <dbReference type="Proteomes" id="UP000244066"/>
    </source>
</evidence>
<protein>
    <recommendedName>
        <fullName evidence="3">MoaB/Mog domain-containing protein</fullName>
    </recommendedName>
</protein>
<dbReference type="InterPro" id="IPR036425">
    <property type="entry name" value="MoaB/Mog-like_dom_sf"/>
</dbReference>
<dbReference type="CDD" id="cd00887">
    <property type="entry name" value="MoeA"/>
    <property type="match status" value="1"/>
</dbReference>
<comment type="pathway">
    <text evidence="1">Cofactor biosynthesis; molybdopterin biosynthesis.</text>
</comment>
<evidence type="ECO:0000313" key="4">
    <source>
        <dbReference type="EMBL" id="PUA31351.1"/>
    </source>
</evidence>
<dbReference type="Pfam" id="PF00994">
    <property type="entry name" value="MoCF_biosynth"/>
    <property type="match status" value="1"/>
</dbReference>
<gene>
    <name evidence="4" type="ORF">B9J98_06670</name>
</gene>
<dbReference type="Pfam" id="PF03453">
    <property type="entry name" value="MoeA_N"/>
    <property type="match status" value="1"/>
</dbReference>
<dbReference type="Gene3D" id="2.170.190.11">
    <property type="entry name" value="Molybdopterin biosynthesis moea protein, domain 3"/>
    <property type="match status" value="1"/>
</dbReference>
<dbReference type="GO" id="GO:0006777">
    <property type="term" value="P:Mo-molybdopterin cofactor biosynthetic process"/>
    <property type="evidence" value="ECO:0007669"/>
    <property type="project" value="UniProtKB-KW"/>
</dbReference>
<dbReference type="Pfam" id="PF03454">
    <property type="entry name" value="MoeA_C"/>
    <property type="match status" value="1"/>
</dbReference>
<dbReference type="InterPro" id="IPR038987">
    <property type="entry name" value="MoeA-like"/>
</dbReference>
<dbReference type="EMBL" id="NDWU01000019">
    <property type="protein sequence ID" value="PUA31351.1"/>
    <property type="molecule type" value="Genomic_DNA"/>
</dbReference>
<name>A0A2R7Y1D3_9ARCH</name>
<proteinExistence type="predicted"/>
<dbReference type="AlphaFoldDB" id="A0A2R7Y1D3"/>
<comment type="caution">
    <text evidence="4">The sequence shown here is derived from an EMBL/GenBank/DDBJ whole genome shotgun (WGS) entry which is preliminary data.</text>
</comment>
<dbReference type="Proteomes" id="UP000244066">
    <property type="component" value="Unassembled WGS sequence"/>
</dbReference>
<evidence type="ECO:0000259" key="3">
    <source>
        <dbReference type="SMART" id="SM00852"/>
    </source>
</evidence>
<dbReference type="GO" id="GO:0005737">
    <property type="term" value="C:cytoplasm"/>
    <property type="evidence" value="ECO:0007669"/>
    <property type="project" value="TreeGrafter"/>
</dbReference>
<dbReference type="Gene3D" id="2.40.340.10">
    <property type="entry name" value="MoeA, C-terminal, domain IV"/>
    <property type="match status" value="1"/>
</dbReference>
<keyword evidence="2" id="KW-0501">Molybdenum cofactor biosynthesis</keyword>
<dbReference type="InterPro" id="IPR005111">
    <property type="entry name" value="MoeA_C_domain_IV"/>
</dbReference>
<dbReference type="SUPFAM" id="SSF63867">
    <property type="entry name" value="MoeA C-terminal domain-like"/>
    <property type="match status" value="1"/>
</dbReference>
<dbReference type="InterPro" id="IPR001453">
    <property type="entry name" value="MoaB/Mog_dom"/>
</dbReference>
<dbReference type="InterPro" id="IPR005110">
    <property type="entry name" value="MoeA_linker/N"/>
</dbReference>
<dbReference type="PANTHER" id="PTHR10192:SF5">
    <property type="entry name" value="GEPHYRIN"/>
    <property type="match status" value="1"/>
</dbReference>
<reference evidence="4 5" key="1">
    <citation type="submission" date="2017-04" db="EMBL/GenBank/DDBJ databases">
        <title>Draft Aigarchaeota genome from a New Zealand hot spring.</title>
        <authorList>
            <person name="Reysenbach A.-L."/>
            <person name="Donaho J.A."/>
            <person name="Gerhart J."/>
            <person name="Kelley J.F."/>
            <person name="Kouba K."/>
            <person name="Podar M."/>
            <person name="Stott M."/>
        </authorList>
    </citation>
    <scope>NUCLEOTIDE SEQUENCE [LARGE SCALE GENOMIC DNA]</scope>
    <source>
        <strain evidence="4">NZ13_MG1</strain>
    </source>
</reference>
<dbReference type="SUPFAM" id="SSF53218">
    <property type="entry name" value="Molybdenum cofactor biosynthesis proteins"/>
    <property type="match status" value="1"/>
</dbReference>
<dbReference type="Gene3D" id="3.90.105.10">
    <property type="entry name" value="Molybdopterin biosynthesis moea protein, domain 2"/>
    <property type="match status" value="1"/>
</dbReference>
<dbReference type="GO" id="GO:0061599">
    <property type="term" value="F:molybdopterin molybdotransferase activity"/>
    <property type="evidence" value="ECO:0007669"/>
    <property type="project" value="TreeGrafter"/>
</dbReference>
<dbReference type="InterPro" id="IPR036688">
    <property type="entry name" value="MoeA_C_domain_IV_sf"/>
</dbReference>
<evidence type="ECO:0000256" key="1">
    <source>
        <dbReference type="ARBA" id="ARBA00005046"/>
    </source>
</evidence>
<dbReference type="SMART" id="SM00852">
    <property type="entry name" value="MoCF_biosynth"/>
    <property type="match status" value="1"/>
</dbReference>
<dbReference type="UniPathway" id="UPA00344"/>
<feature type="domain" description="MoaB/Mog" evidence="3">
    <location>
        <begin position="196"/>
        <end position="331"/>
    </location>
</feature>
<organism evidence="4 5">
    <name type="scientific">Candidatus Terraquivivens tikiterensis</name>
    <dbReference type="NCBI Taxonomy" id="1980982"/>
    <lineage>
        <taxon>Archaea</taxon>
        <taxon>Nitrososphaerota</taxon>
        <taxon>Candidatus Wolframiiraptoraceae</taxon>
        <taxon>Candidatus Terraquivivens</taxon>
    </lineage>
</organism>
<evidence type="ECO:0000256" key="2">
    <source>
        <dbReference type="ARBA" id="ARBA00023150"/>
    </source>
</evidence>
<sequence>MLRLIFCMPLEYKFKAKPYDVALKESLEAFKTRASVELVPVTEAVGRRIAFDVKSRSDMPPYDMAFYDGYAVRYEDTFGASASSPKKLRIVGQVLKAGEEEGLSVTSGTAVYLSSNSPLPEGANAVVRDEYASREGDFVLIKKEVGLHEDVVLRGEDFKAGEILVKKGKLLRPQDLVLLMEAGIYRVPVYREPTIGIASVGDEILERFEKGNPYPDDYCLFISALLRLLGIKTVSLGILRDDPEEIADFVSKNIGLYDALALMGGGARGAKDFTGVALDRIGEAIFHATTISPGKISGVWKVKEKPAFLVPGHIGSAIVCLYNFVIPVMSKIYYEGTPLVNKVSAKLAVAVEARPGSYTVRTVYLNPKEDGTLVATPLLKRLGGSTLLTTLSKANGYIIIPPGARLSEGSVVEVTLFSPLELLSF</sequence>
<accession>A0A2R7Y1D3</accession>